<accession>A0AAY5L6P5</accession>
<dbReference type="Gene3D" id="2.60.40.10">
    <property type="entry name" value="Immunoglobulins"/>
    <property type="match status" value="1"/>
</dbReference>
<feature type="transmembrane region" description="Helical" evidence="5">
    <location>
        <begin position="133"/>
        <end position="155"/>
    </location>
</feature>
<evidence type="ECO:0000256" key="4">
    <source>
        <dbReference type="ARBA" id="ARBA00023180"/>
    </source>
</evidence>
<evidence type="ECO:0000256" key="5">
    <source>
        <dbReference type="SAM" id="Phobius"/>
    </source>
</evidence>
<keyword evidence="2" id="KW-0732">Signal</keyword>
<dbReference type="InterPro" id="IPR015631">
    <property type="entry name" value="CD2/SLAM_rcpt"/>
</dbReference>
<proteinExistence type="predicted"/>
<dbReference type="GO" id="GO:0005886">
    <property type="term" value="C:plasma membrane"/>
    <property type="evidence" value="ECO:0007669"/>
    <property type="project" value="TreeGrafter"/>
</dbReference>
<keyword evidence="7" id="KW-1185">Reference proteome</keyword>
<comment type="subcellular location">
    <subcellularLocation>
        <location evidence="1">Membrane</location>
    </subcellularLocation>
</comment>
<dbReference type="SUPFAM" id="SSF48726">
    <property type="entry name" value="Immunoglobulin"/>
    <property type="match status" value="1"/>
</dbReference>
<dbReference type="InterPro" id="IPR013783">
    <property type="entry name" value="Ig-like_fold"/>
</dbReference>
<dbReference type="AlphaFoldDB" id="A0AAY5L6P5"/>
<evidence type="ECO:0000256" key="1">
    <source>
        <dbReference type="ARBA" id="ARBA00004370"/>
    </source>
</evidence>
<dbReference type="PANTHER" id="PTHR12080:SF93">
    <property type="entry name" value="V-SET AND TRANSMEMBRANE DOMAIN-CONTAINING PROTEIN 5"/>
    <property type="match status" value="1"/>
</dbReference>
<dbReference type="GO" id="GO:1904891">
    <property type="term" value="P:positive regulation of excitatory synapse assembly"/>
    <property type="evidence" value="ECO:0007669"/>
    <property type="project" value="TreeGrafter"/>
</dbReference>
<dbReference type="GeneTree" id="ENSGT00990000205159"/>
<dbReference type="GO" id="GO:0046847">
    <property type="term" value="P:filopodium assembly"/>
    <property type="evidence" value="ECO:0007669"/>
    <property type="project" value="TreeGrafter"/>
</dbReference>
<evidence type="ECO:0000256" key="2">
    <source>
        <dbReference type="ARBA" id="ARBA00022729"/>
    </source>
</evidence>
<reference evidence="6 7" key="1">
    <citation type="submission" date="2020-02" db="EMBL/GenBank/DDBJ databases">
        <title>Esox lucius (northern pike) genome, fEsoLuc1, primary haplotype.</title>
        <authorList>
            <person name="Myers G."/>
            <person name="Karagic N."/>
            <person name="Meyer A."/>
            <person name="Pippel M."/>
            <person name="Reichard M."/>
            <person name="Winkler S."/>
            <person name="Tracey A."/>
            <person name="Sims Y."/>
            <person name="Howe K."/>
            <person name="Rhie A."/>
            <person name="Formenti G."/>
            <person name="Durbin R."/>
            <person name="Fedrigo O."/>
            <person name="Jarvis E.D."/>
        </authorList>
    </citation>
    <scope>NUCLEOTIDE SEQUENCE [LARGE SCALE GENOMIC DNA]</scope>
</reference>
<evidence type="ECO:0000256" key="3">
    <source>
        <dbReference type="ARBA" id="ARBA00023136"/>
    </source>
</evidence>
<dbReference type="GO" id="GO:0030425">
    <property type="term" value="C:dendrite"/>
    <property type="evidence" value="ECO:0007669"/>
    <property type="project" value="TreeGrafter"/>
</dbReference>
<keyword evidence="3 5" id="KW-0472">Membrane</keyword>
<dbReference type="Ensembl" id="ENSELUT00000092236.1">
    <property type="protein sequence ID" value="ENSELUP00000096190.1"/>
    <property type="gene ID" value="ENSELUG00000042283.1"/>
</dbReference>
<dbReference type="PANTHER" id="PTHR12080">
    <property type="entry name" value="SIGNALING LYMPHOCYTIC ACTIVATION MOLECULE"/>
    <property type="match status" value="1"/>
</dbReference>
<dbReference type="GO" id="GO:0030424">
    <property type="term" value="C:axon"/>
    <property type="evidence" value="ECO:0007669"/>
    <property type="project" value="TreeGrafter"/>
</dbReference>
<dbReference type="InterPro" id="IPR036179">
    <property type="entry name" value="Ig-like_dom_sf"/>
</dbReference>
<name>A0AAY5L6P5_ESOLU</name>
<dbReference type="Proteomes" id="UP000265140">
    <property type="component" value="Chromosome 1"/>
</dbReference>
<organism evidence="6 7">
    <name type="scientific">Esox lucius</name>
    <name type="common">Northern pike</name>
    <dbReference type="NCBI Taxonomy" id="8010"/>
    <lineage>
        <taxon>Eukaryota</taxon>
        <taxon>Metazoa</taxon>
        <taxon>Chordata</taxon>
        <taxon>Craniata</taxon>
        <taxon>Vertebrata</taxon>
        <taxon>Euteleostomi</taxon>
        <taxon>Actinopterygii</taxon>
        <taxon>Neopterygii</taxon>
        <taxon>Teleostei</taxon>
        <taxon>Protacanthopterygii</taxon>
        <taxon>Esociformes</taxon>
        <taxon>Esocidae</taxon>
        <taxon>Esox</taxon>
    </lineage>
</organism>
<keyword evidence="4" id="KW-0325">Glycoprotein</keyword>
<keyword evidence="5" id="KW-1133">Transmembrane helix</keyword>
<keyword evidence="5" id="KW-0812">Transmembrane</keyword>
<sequence length="182" mass="20699">METPLCAWLHIRQYRSGAISIRSYRQSLTRSVQQDVLFSVDISCLGIPTIQWTFMSGMVSRDISSWQPGGLTNISEEYTDRVHTYSNGSMGLSDLRVQDAGFYVIRVSELSGSSRDAGFVLTVEEILYEDLQYLSVFTLVLAFLAGFLMLSMWLMDNAYRRLKAWNGRRQMPVNGETELQAL</sequence>
<evidence type="ECO:0000313" key="6">
    <source>
        <dbReference type="Ensembl" id="ENSELUP00000096190.1"/>
    </source>
</evidence>
<reference evidence="6" key="2">
    <citation type="submission" date="2025-08" db="UniProtKB">
        <authorList>
            <consortium name="Ensembl"/>
        </authorList>
    </citation>
    <scope>IDENTIFICATION</scope>
</reference>
<reference evidence="6" key="3">
    <citation type="submission" date="2025-09" db="UniProtKB">
        <authorList>
            <consortium name="Ensembl"/>
        </authorList>
    </citation>
    <scope>IDENTIFICATION</scope>
</reference>
<protein>
    <recommendedName>
        <fullName evidence="8">Immunoglobulin subtype domain-containing protein</fullName>
    </recommendedName>
</protein>
<evidence type="ECO:0000313" key="7">
    <source>
        <dbReference type="Proteomes" id="UP000265140"/>
    </source>
</evidence>
<evidence type="ECO:0008006" key="8">
    <source>
        <dbReference type="Google" id="ProtNLM"/>
    </source>
</evidence>